<dbReference type="AlphaFoldDB" id="A0A7S2Z105"/>
<evidence type="ECO:0000256" key="2">
    <source>
        <dbReference type="ARBA" id="ARBA00022771"/>
    </source>
</evidence>
<dbReference type="GO" id="GO:0005681">
    <property type="term" value="C:spliceosomal complex"/>
    <property type="evidence" value="ECO:0007669"/>
    <property type="project" value="InterPro"/>
</dbReference>
<keyword evidence="1" id="KW-0479">Metal-binding</keyword>
<dbReference type="EMBL" id="HBHU01004492">
    <property type="protein sequence ID" value="CAE0016097.1"/>
    <property type="molecule type" value="Transcribed_RNA"/>
</dbReference>
<dbReference type="InterPro" id="IPR013087">
    <property type="entry name" value="Znf_C2H2_type"/>
</dbReference>
<gene>
    <name evidence="7" type="ORF">CLAU1311_LOCUS2903</name>
    <name evidence="8" type="ORF">CLAU1311_LOCUS2904</name>
</gene>
<dbReference type="Gene3D" id="3.30.160.60">
    <property type="entry name" value="Classic Zinc Finger"/>
    <property type="match status" value="1"/>
</dbReference>
<name>A0A7S2Z105_9CHLO</name>
<evidence type="ECO:0000256" key="4">
    <source>
        <dbReference type="ARBA" id="ARBA00023242"/>
    </source>
</evidence>
<dbReference type="GO" id="GO:0046540">
    <property type="term" value="C:U4/U6 x U5 tri-snRNP complex"/>
    <property type="evidence" value="ECO:0007669"/>
    <property type="project" value="TreeGrafter"/>
</dbReference>
<feature type="compositionally biased region" description="Basic and acidic residues" evidence="5">
    <location>
        <begin position="169"/>
        <end position="198"/>
    </location>
</feature>
<organism evidence="7">
    <name type="scientific">Chloropicon laureae</name>
    <dbReference type="NCBI Taxonomy" id="464258"/>
    <lineage>
        <taxon>Eukaryota</taxon>
        <taxon>Viridiplantae</taxon>
        <taxon>Chlorophyta</taxon>
        <taxon>Chloropicophyceae</taxon>
        <taxon>Chloropicales</taxon>
        <taxon>Chloropicaceae</taxon>
        <taxon>Chloropicon</taxon>
    </lineage>
</organism>
<keyword evidence="4" id="KW-0539">Nucleus</keyword>
<dbReference type="EMBL" id="HBHU01004491">
    <property type="protein sequence ID" value="CAE0016096.1"/>
    <property type="molecule type" value="Transcribed_RNA"/>
</dbReference>
<evidence type="ECO:0000256" key="5">
    <source>
        <dbReference type="SAM" id="MobiDB-lite"/>
    </source>
</evidence>
<sequence length="221" mass="25148">MPKASVDNTSRRKWDVDDFEEKAKQRAAQEEKEDGQELTARQKKYRALDPLHQGKIKERSALKRDASAGPRVNYGAQLGKTQVVNLVGDRGKQGGFYCEVCDVLLKDSLAFAAHLNGKMHQRLLGMSMRTERVGVDSVKEKLQALKRQRDGGAVDPDKAYDAKMAKLMEEDEQRRKQRKLEKQERKKKEREERERAEKEAEEGMDPDMMAMMGFGGFGGSK</sequence>
<dbReference type="SUPFAM" id="SSF57667">
    <property type="entry name" value="beta-beta-alpha zinc fingers"/>
    <property type="match status" value="1"/>
</dbReference>
<evidence type="ECO:0000259" key="6">
    <source>
        <dbReference type="SMART" id="SM00451"/>
    </source>
</evidence>
<keyword evidence="2" id="KW-0863">Zinc-finger</keyword>
<dbReference type="PANTHER" id="PTHR45986:SF1">
    <property type="entry name" value="ZINC FINGER MATRIN-TYPE PROTEIN 2"/>
    <property type="match status" value="1"/>
</dbReference>
<evidence type="ECO:0000313" key="7">
    <source>
        <dbReference type="EMBL" id="CAE0016096.1"/>
    </source>
</evidence>
<evidence type="ECO:0000256" key="3">
    <source>
        <dbReference type="ARBA" id="ARBA00022833"/>
    </source>
</evidence>
<feature type="domain" description="U1-type" evidence="6">
    <location>
        <begin position="93"/>
        <end position="127"/>
    </location>
</feature>
<dbReference type="InterPro" id="IPR040107">
    <property type="entry name" value="Snu23"/>
</dbReference>
<protein>
    <recommendedName>
        <fullName evidence="6">U1-type domain-containing protein</fullName>
    </recommendedName>
</protein>
<proteinExistence type="predicted"/>
<feature type="region of interest" description="Disordered" evidence="5">
    <location>
        <begin position="1"/>
        <end position="42"/>
    </location>
</feature>
<dbReference type="Pfam" id="PF12874">
    <property type="entry name" value="zf-met"/>
    <property type="match status" value="1"/>
</dbReference>
<reference evidence="7" key="1">
    <citation type="submission" date="2021-01" db="EMBL/GenBank/DDBJ databases">
        <authorList>
            <person name="Corre E."/>
            <person name="Pelletier E."/>
            <person name="Niang G."/>
            <person name="Scheremetjew M."/>
            <person name="Finn R."/>
            <person name="Kale V."/>
            <person name="Holt S."/>
            <person name="Cochrane G."/>
            <person name="Meng A."/>
            <person name="Brown T."/>
            <person name="Cohen L."/>
        </authorList>
    </citation>
    <scope>NUCLEOTIDE SEQUENCE</scope>
    <source>
        <strain evidence="7">RCC856</strain>
    </source>
</reference>
<evidence type="ECO:0000256" key="1">
    <source>
        <dbReference type="ARBA" id="ARBA00022723"/>
    </source>
</evidence>
<keyword evidence="3" id="KW-0862">Zinc</keyword>
<accession>A0A7S2Z105</accession>
<dbReference type="InterPro" id="IPR003604">
    <property type="entry name" value="Matrin/U1-like-C_Znf_C2H2"/>
</dbReference>
<dbReference type="PANTHER" id="PTHR45986">
    <property type="entry name" value="ZINC FINGER MATRIN-TYPE PROTEIN 2"/>
    <property type="match status" value="1"/>
</dbReference>
<dbReference type="GO" id="GO:0000398">
    <property type="term" value="P:mRNA splicing, via spliceosome"/>
    <property type="evidence" value="ECO:0007669"/>
    <property type="project" value="InterPro"/>
</dbReference>
<dbReference type="GO" id="GO:0003676">
    <property type="term" value="F:nucleic acid binding"/>
    <property type="evidence" value="ECO:0007669"/>
    <property type="project" value="InterPro"/>
</dbReference>
<dbReference type="InterPro" id="IPR036236">
    <property type="entry name" value="Znf_C2H2_sf"/>
</dbReference>
<evidence type="ECO:0000313" key="8">
    <source>
        <dbReference type="EMBL" id="CAE0016097.1"/>
    </source>
</evidence>
<dbReference type="SMART" id="SM00451">
    <property type="entry name" value="ZnF_U1"/>
    <property type="match status" value="1"/>
</dbReference>
<feature type="compositionally biased region" description="Basic and acidic residues" evidence="5">
    <location>
        <begin position="9"/>
        <end position="30"/>
    </location>
</feature>
<dbReference type="GO" id="GO:0008270">
    <property type="term" value="F:zinc ion binding"/>
    <property type="evidence" value="ECO:0007669"/>
    <property type="project" value="UniProtKB-KW"/>
</dbReference>
<feature type="region of interest" description="Disordered" evidence="5">
    <location>
        <begin position="169"/>
        <end position="221"/>
    </location>
</feature>